<dbReference type="PANTHER" id="PTHR33801">
    <property type="entry name" value="ABSCISIC STRESS-RIPENING PROTEIN 5"/>
    <property type="match status" value="1"/>
</dbReference>
<reference evidence="4 6" key="3">
    <citation type="submission" date="2017-11" db="EMBL/GenBank/DDBJ databases">
        <title>De-novo sequencing of pomegranate (Punica granatum L.) genome.</title>
        <authorList>
            <person name="Akparov Z."/>
            <person name="Amiraslanov A."/>
            <person name="Hajiyeva S."/>
            <person name="Abbasov M."/>
            <person name="Kaur K."/>
            <person name="Hamwieh A."/>
            <person name="Solovyev V."/>
            <person name="Salamov A."/>
            <person name="Braich B."/>
            <person name="Kosarev P."/>
            <person name="Mahmoud A."/>
            <person name="Hajiyev E."/>
            <person name="Babayeva S."/>
            <person name="Izzatullayeva V."/>
            <person name="Mammadov A."/>
            <person name="Mammadov A."/>
            <person name="Sharifova S."/>
            <person name="Ojaghi J."/>
            <person name="Eynullazada K."/>
            <person name="Bayramov B."/>
            <person name="Abdulazimova A."/>
            <person name="Shahmuradov I."/>
        </authorList>
    </citation>
    <scope>NUCLEOTIDE SEQUENCE [LARGE SCALE GENOMIC DNA]</scope>
    <source>
        <strain evidence="4">AG2017</strain>
        <strain evidence="6">cv. AG2017</strain>
        <tissue evidence="4">Leaf</tissue>
    </source>
</reference>
<evidence type="ECO:0000256" key="2">
    <source>
        <dbReference type="SAM" id="MobiDB-lite"/>
    </source>
</evidence>
<evidence type="ECO:0000313" key="3">
    <source>
        <dbReference type="EMBL" id="OWM63993.1"/>
    </source>
</evidence>
<sequence length="143" mass="16167">MAEEHKHHHLFHRKKDEDQPSVQESIYSETTGYGEPGGGYAETTEVMAVSSGPEHDYKKEEKHHKHLEHVGELGAAAAGAYALYEKHESKKDPEHAHRHKIEEEVAAAAAVGAGGFAFHEKHERKDTKKEDEEEHGKKHHHIF</sequence>
<reference evidence="5" key="1">
    <citation type="journal article" date="2017" name="Plant J.">
        <title>The pomegranate (Punica granatum L.) genome and the genomics of punicalagin biosynthesis.</title>
        <authorList>
            <person name="Qin G."/>
            <person name="Xu C."/>
            <person name="Ming R."/>
            <person name="Tang H."/>
            <person name="Guyot R."/>
            <person name="Kramer E.M."/>
            <person name="Hu Y."/>
            <person name="Yi X."/>
            <person name="Qi Y."/>
            <person name="Xu X."/>
            <person name="Gao Z."/>
            <person name="Pan H."/>
            <person name="Jian J."/>
            <person name="Tian Y."/>
            <person name="Yue Z."/>
            <person name="Xu Y."/>
        </authorList>
    </citation>
    <scope>NUCLEOTIDE SEQUENCE [LARGE SCALE GENOMIC DNA]</scope>
    <source>
        <strain evidence="5">cv. Dabenzi</strain>
    </source>
</reference>
<name>A0A218VUI8_PUNGR</name>
<evidence type="ECO:0000313" key="5">
    <source>
        <dbReference type="Proteomes" id="UP000197138"/>
    </source>
</evidence>
<dbReference type="InterPro" id="IPR003496">
    <property type="entry name" value="ABA_WDS"/>
</dbReference>
<dbReference type="EMBL" id="MTKT01005822">
    <property type="protein sequence ID" value="OWM63993.1"/>
    <property type="molecule type" value="Genomic_DNA"/>
</dbReference>
<evidence type="ECO:0000313" key="4">
    <source>
        <dbReference type="EMBL" id="PKI33419.1"/>
    </source>
</evidence>
<dbReference type="AlphaFoldDB" id="A0A218VUI8"/>
<gene>
    <name evidence="3" type="ORF">CDL15_Pgr012034</name>
    <name evidence="4" type="ORF">CRG98_046182</name>
</gene>
<evidence type="ECO:0000313" key="6">
    <source>
        <dbReference type="Proteomes" id="UP000233551"/>
    </source>
</evidence>
<evidence type="ECO:0000256" key="1">
    <source>
        <dbReference type="ARBA" id="ARBA00007160"/>
    </source>
</evidence>
<accession>A0A218VUI8</accession>
<feature type="region of interest" description="Disordered" evidence="2">
    <location>
        <begin position="1"/>
        <end position="65"/>
    </location>
</feature>
<comment type="caution">
    <text evidence="3">The sequence shown here is derived from an EMBL/GenBank/DDBJ whole genome shotgun (WGS) entry which is preliminary data.</text>
</comment>
<comment type="similarity">
    <text evidence="1">Belongs to the abscisic acid and water stress-induced protein family.</text>
</comment>
<dbReference type="PANTHER" id="PTHR33801:SF26">
    <property type="entry name" value="OS04G0423400 PROTEIN"/>
    <property type="match status" value="1"/>
</dbReference>
<dbReference type="GeneID" id="116188517"/>
<dbReference type="Proteomes" id="UP000233551">
    <property type="component" value="Unassembled WGS sequence"/>
</dbReference>
<dbReference type="Pfam" id="PF02496">
    <property type="entry name" value="ABA_WDS"/>
    <property type="match status" value="1"/>
</dbReference>
<organism evidence="3 5">
    <name type="scientific">Punica granatum</name>
    <name type="common">Pomegranate</name>
    <dbReference type="NCBI Taxonomy" id="22663"/>
    <lineage>
        <taxon>Eukaryota</taxon>
        <taxon>Viridiplantae</taxon>
        <taxon>Streptophyta</taxon>
        <taxon>Embryophyta</taxon>
        <taxon>Tracheophyta</taxon>
        <taxon>Spermatophyta</taxon>
        <taxon>Magnoliopsida</taxon>
        <taxon>eudicotyledons</taxon>
        <taxon>Gunneridae</taxon>
        <taxon>Pentapetalae</taxon>
        <taxon>rosids</taxon>
        <taxon>malvids</taxon>
        <taxon>Myrtales</taxon>
        <taxon>Lythraceae</taxon>
        <taxon>Punica</taxon>
    </lineage>
</organism>
<dbReference type="STRING" id="22663.A0A218VUI8"/>
<reference evidence="3" key="2">
    <citation type="submission" date="2017-06" db="EMBL/GenBank/DDBJ databases">
        <title>The pomegranate genome and the genomics of punicalagin biosynthesis.</title>
        <authorList>
            <person name="Xu C."/>
        </authorList>
    </citation>
    <scope>NUCLEOTIDE SEQUENCE [LARGE SCALE GENOMIC DNA]</scope>
    <source>
        <tissue evidence="3">Fresh leaf</tissue>
    </source>
</reference>
<feature type="region of interest" description="Disordered" evidence="2">
    <location>
        <begin position="118"/>
        <end position="143"/>
    </location>
</feature>
<proteinExistence type="inferred from homology"/>
<feature type="compositionally biased region" description="Basic residues" evidence="2">
    <location>
        <begin position="1"/>
        <end position="13"/>
    </location>
</feature>
<feature type="compositionally biased region" description="Basic and acidic residues" evidence="2">
    <location>
        <begin position="118"/>
        <end position="136"/>
    </location>
</feature>
<protein>
    <submittedName>
        <fullName evidence="3">Uncharacterized protein</fullName>
    </submittedName>
</protein>
<keyword evidence="6" id="KW-1185">Reference proteome</keyword>
<dbReference type="Proteomes" id="UP000197138">
    <property type="component" value="Unassembled WGS sequence"/>
</dbReference>
<dbReference type="EMBL" id="PGOL01006631">
    <property type="protein sequence ID" value="PKI33419.1"/>
    <property type="molecule type" value="Genomic_DNA"/>
</dbReference>